<evidence type="ECO:0000313" key="6">
    <source>
        <dbReference type="Proteomes" id="UP000182835"/>
    </source>
</evidence>
<feature type="region of interest" description="Disordered" evidence="2">
    <location>
        <begin position="1"/>
        <end position="65"/>
    </location>
</feature>
<comment type="similarity">
    <text evidence="1">Belongs to the UPF0337 (CsbD) family.</text>
</comment>
<name>A0A1L8R7B5_9ENTE</name>
<reference evidence="5 7" key="2">
    <citation type="submission" date="2015-08" db="EMBL/GenBank/DDBJ databases">
        <title>Enterococcus genome sequence.</title>
        <authorList>
            <person name="Acedo J.Z."/>
            <person name="Vederas J.C."/>
        </authorList>
    </citation>
    <scope>NUCLEOTIDE SEQUENCE [LARGE SCALE GENOMIC DNA]</scope>
    <source>
        <strain evidence="5 7">49</strain>
    </source>
</reference>
<feature type="compositionally biased region" description="Basic and acidic residues" evidence="2">
    <location>
        <begin position="1"/>
        <end position="11"/>
    </location>
</feature>
<dbReference type="InterPro" id="IPR008462">
    <property type="entry name" value="CsbD"/>
</dbReference>
<feature type="compositionally biased region" description="Basic and acidic residues" evidence="2">
    <location>
        <begin position="24"/>
        <end position="65"/>
    </location>
</feature>
<reference evidence="4 6" key="1">
    <citation type="submission" date="2014-12" db="EMBL/GenBank/DDBJ databases">
        <title>Draft genome sequences of 29 type strains of Enterococci.</title>
        <authorList>
            <person name="Zhong Z."/>
            <person name="Sun Z."/>
            <person name="Liu W."/>
            <person name="Zhang W."/>
            <person name="Zhang H."/>
        </authorList>
    </citation>
    <scope>NUCLEOTIDE SEQUENCE [LARGE SCALE GENOMIC DNA]</scope>
    <source>
        <strain evidence="4 6">DSM 21207</strain>
    </source>
</reference>
<dbReference type="InterPro" id="IPR036629">
    <property type="entry name" value="YjbJ_sf"/>
</dbReference>
<evidence type="ECO:0000313" key="7">
    <source>
        <dbReference type="Proteomes" id="UP000216797"/>
    </source>
</evidence>
<evidence type="ECO:0000259" key="3">
    <source>
        <dbReference type="Pfam" id="PF05532"/>
    </source>
</evidence>
<keyword evidence="7" id="KW-1185">Reference proteome</keyword>
<protein>
    <recommendedName>
        <fullName evidence="3">CsbD-like domain-containing protein</fullName>
    </recommendedName>
</protein>
<evidence type="ECO:0000256" key="1">
    <source>
        <dbReference type="ARBA" id="ARBA00009129"/>
    </source>
</evidence>
<dbReference type="Proteomes" id="UP000182835">
    <property type="component" value="Unassembled WGS sequence"/>
</dbReference>
<sequence length="65" mass="7208">MMDKDQVKGKVNETAGKATGDDSQELKGKVQQEAGKLKEKAEDLKDNVAGEINKLFDKKDKDDKK</sequence>
<proteinExistence type="inferred from homology"/>
<evidence type="ECO:0000313" key="5">
    <source>
        <dbReference type="EMBL" id="PAB00219.1"/>
    </source>
</evidence>
<dbReference type="SUPFAM" id="SSF69047">
    <property type="entry name" value="Hypothetical protein YjbJ"/>
    <property type="match status" value="1"/>
</dbReference>
<evidence type="ECO:0000313" key="4">
    <source>
        <dbReference type="EMBL" id="OJG15654.1"/>
    </source>
</evidence>
<dbReference type="STRING" id="317010.RU96_GL002203"/>
<organism evidence="4 6">
    <name type="scientific">Enterococcus canintestini</name>
    <dbReference type="NCBI Taxonomy" id="317010"/>
    <lineage>
        <taxon>Bacteria</taxon>
        <taxon>Bacillati</taxon>
        <taxon>Bacillota</taxon>
        <taxon>Bacilli</taxon>
        <taxon>Lactobacillales</taxon>
        <taxon>Enterococcaceae</taxon>
        <taxon>Enterococcus</taxon>
    </lineage>
</organism>
<dbReference type="AlphaFoldDB" id="A0A1L8R7B5"/>
<dbReference type="EMBL" id="JXKG01000006">
    <property type="protein sequence ID" value="OJG15654.1"/>
    <property type="molecule type" value="Genomic_DNA"/>
</dbReference>
<accession>A0A1L8R7B5</accession>
<dbReference type="EMBL" id="LHUG01000009">
    <property type="protein sequence ID" value="PAB00219.1"/>
    <property type="molecule type" value="Genomic_DNA"/>
</dbReference>
<dbReference type="Gene3D" id="1.10.1470.10">
    <property type="entry name" value="YjbJ"/>
    <property type="match status" value="1"/>
</dbReference>
<comment type="caution">
    <text evidence="4">The sequence shown here is derived from an EMBL/GenBank/DDBJ whole genome shotgun (WGS) entry which is preliminary data.</text>
</comment>
<gene>
    <name evidence="5" type="ORF">AKL21_10725</name>
    <name evidence="4" type="ORF">RU96_GL002203</name>
</gene>
<dbReference type="Proteomes" id="UP000216797">
    <property type="component" value="Unassembled WGS sequence"/>
</dbReference>
<dbReference type="Pfam" id="PF05532">
    <property type="entry name" value="CsbD"/>
    <property type="match status" value="1"/>
</dbReference>
<feature type="domain" description="CsbD-like" evidence="3">
    <location>
        <begin position="4"/>
        <end position="48"/>
    </location>
</feature>
<evidence type="ECO:0000256" key="2">
    <source>
        <dbReference type="SAM" id="MobiDB-lite"/>
    </source>
</evidence>